<keyword evidence="11" id="KW-1185">Reference proteome</keyword>
<feature type="coiled-coil region" evidence="8">
    <location>
        <begin position="49"/>
        <end position="76"/>
    </location>
</feature>
<dbReference type="GO" id="GO:0008285">
    <property type="term" value="P:negative regulation of cell population proliferation"/>
    <property type="evidence" value="ECO:0007669"/>
    <property type="project" value="InterPro"/>
</dbReference>
<keyword evidence="6 9" id="KW-0472">Membrane</keyword>
<comment type="subcellular location">
    <subcellularLocation>
        <location evidence="1">Cell membrane</location>
        <topology evidence="1">Single-pass membrane protein</topology>
    </subcellularLocation>
</comment>
<comment type="similarity">
    <text evidence="7">Belongs to the DVL/RTFL small polypeptides family.</text>
</comment>
<keyword evidence="5 9" id="KW-1133">Transmembrane helix</keyword>
<dbReference type="Pfam" id="PF08137">
    <property type="entry name" value="DVL"/>
    <property type="match status" value="1"/>
</dbReference>
<evidence type="ECO:0000313" key="10">
    <source>
        <dbReference type="EMBL" id="ESQ47455.1"/>
    </source>
</evidence>
<evidence type="ECO:0000256" key="7">
    <source>
        <dbReference type="ARBA" id="ARBA00024340"/>
    </source>
</evidence>
<keyword evidence="4 9" id="KW-0812">Transmembrane</keyword>
<dbReference type="KEGG" id="eus:EUTSA_v10022224mg"/>
<evidence type="ECO:0000256" key="6">
    <source>
        <dbReference type="ARBA" id="ARBA00023136"/>
    </source>
</evidence>
<feature type="transmembrane region" description="Helical" evidence="9">
    <location>
        <begin position="32"/>
        <end position="52"/>
    </location>
</feature>
<evidence type="ECO:0000256" key="2">
    <source>
        <dbReference type="ARBA" id="ARBA00022473"/>
    </source>
</evidence>
<dbReference type="Gramene" id="ESQ47455">
    <property type="protein sequence ID" value="ESQ47455"/>
    <property type="gene ID" value="EUTSA_v10022224mg"/>
</dbReference>
<evidence type="ECO:0000256" key="3">
    <source>
        <dbReference type="ARBA" id="ARBA00022475"/>
    </source>
</evidence>
<dbReference type="Proteomes" id="UP000030689">
    <property type="component" value="Unassembled WGS sequence"/>
</dbReference>
<gene>
    <name evidence="10" type="ORF">EUTSA_v10022224mg</name>
</gene>
<evidence type="ECO:0000256" key="9">
    <source>
        <dbReference type="SAM" id="Phobius"/>
    </source>
</evidence>
<dbReference type="InterPro" id="IPR012552">
    <property type="entry name" value="DVL"/>
</dbReference>
<protein>
    <submittedName>
        <fullName evidence="10">Uncharacterized protein</fullName>
    </submittedName>
</protein>
<dbReference type="GO" id="GO:0005886">
    <property type="term" value="C:plasma membrane"/>
    <property type="evidence" value="ECO:0007669"/>
    <property type="project" value="UniProtKB-SubCell"/>
</dbReference>
<keyword evidence="3" id="KW-1003">Cell membrane</keyword>
<dbReference type="GO" id="GO:0048367">
    <property type="term" value="P:shoot system development"/>
    <property type="evidence" value="ECO:0007669"/>
    <property type="project" value="UniProtKB-ARBA"/>
</dbReference>
<keyword evidence="8" id="KW-0175">Coiled coil</keyword>
<dbReference type="AlphaFoldDB" id="V4LAK2"/>
<dbReference type="EMBL" id="KI517408">
    <property type="protein sequence ID" value="ESQ47455.1"/>
    <property type="molecule type" value="Genomic_DNA"/>
</dbReference>
<sequence>YLLHVGFRQSFMVFGHFVYMLEVELKCIGVCMYINVCVCMYICGCPTYLELMRQLMETMKERLEKMKRTMRQQRAKLHIIRICITLLISSDNNS</sequence>
<evidence type="ECO:0000256" key="1">
    <source>
        <dbReference type="ARBA" id="ARBA00004162"/>
    </source>
</evidence>
<organism evidence="10 11">
    <name type="scientific">Eutrema salsugineum</name>
    <name type="common">Saltwater cress</name>
    <name type="synonym">Sisymbrium salsugineum</name>
    <dbReference type="NCBI Taxonomy" id="72664"/>
    <lineage>
        <taxon>Eukaryota</taxon>
        <taxon>Viridiplantae</taxon>
        <taxon>Streptophyta</taxon>
        <taxon>Embryophyta</taxon>
        <taxon>Tracheophyta</taxon>
        <taxon>Spermatophyta</taxon>
        <taxon>Magnoliopsida</taxon>
        <taxon>eudicotyledons</taxon>
        <taxon>Gunneridae</taxon>
        <taxon>Pentapetalae</taxon>
        <taxon>rosids</taxon>
        <taxon>malvids</taxon>
        <taxon>Brassicales</taxon>
        <taxon>Brassicaceae</taxon>
        <taxon>Eutremeae</taxon>
        <taxon>Eutrema</taxon>
    </lineage>
</organism>
<evidence type="ECO:0000313" key="11">
    <source>
        <dbReference type="Proteomes" id="UP000030689"/>
    </source>
</evidence>
<feature type="non-terminal residue" evidence="10">
    <location>
        <position position="1"/>
    </location>
</feature>
<proteinExistence type="inferred from homology"/>
<evidence type="ECO:0000256" key="5">
    <source>
        <dbReference type="ARBA" id="ARBA00022989"/>
    </source>
</evidence>
<evidence type="ECO:0000256" key="4">
    <source>
        <dbReference type="ARBA" id="ARBA00022692"/>
    </source>
</evidence>
<evidence type="ECO:0000256" key="8">
    <source>
        <dbReference type="SAM" id="Coils"/>
    </source>
</evidence>
<name>V4LAK2_EUTSA</name>
<reference evidence="10 11" key="1">
    <citation type="journal article" date="2013" name="Front. Plant Sci.">
        <title>The Reference Genome of the Halophytic Plant Eutrema salsugineum.</title>
        <authorList>
            <person name="Yang R."/>
            <person name="Jarvis D.E."/>
            <person name="Chen H."/>
            <person name="Beilstein M.A."/>
            <person name="Grimwood J."/>
            <person name="Jenkins J."/>
            <person name="Shu S."/>
            <person name="Prochnik S."/>
            <person name="Xin M."/>
            <person name="Ma C."/>
            <person name="Schmutz J."/>
            <person name="Wing R.A."/>
            <person name="Mitchell-Olds T."/>
            <person name="Schumaker K.S."/>
            <person name="Wang X."/>
        </authorList>
    </citation>
    <scope>NUCLEOTIDE SEQUENCE [LARGE SCALE GENOMIC DNA]</scope>
</reference>
<accession>V4LAK2</accession>
<keyword evidence="2" id="KW-0217">Developmental protein</keyword>